<evidence type="ECO:0000259" key="8">
    <source>
        <dbReference type="PROSITE" id="PS50850"/>
    </source>
</evidence>
<evidence type="ECO:0000256" key="7">
    <source>
        <dbReference type="SAM" id="Phobius"/>
    </source>
</evidence>
<evidence type="ECO:0000256" key="6">
    <source>
        <dbReference type="SAM" id="MobiDB-lite"/>
    </source>
</evidence>
<gene>
    <name evidence="9" type="ORF">BCR33DRAFT_718676</name>
</gene>
<feature type="transmembrane region" description="Helical" evidence="7">
    <location>
        <begin position="254"/>
        <end position="272"/>
    </location>
</feature>
<evidence type="ECO:0000256" key="3">
    <source>
        <dbReference type="ARBA" id="ARBA00022692"/>
    </source>
</evidence>
<comment type="caution">
    <text evidence="9">The sequence shown here is derived from an EMBL/GenBank/DDBJ whole genome shotgun (WGS) entry which is preliminary data.</text>
</comment>
<feature type="transmembrane region" description="Helical" evidence="7">
    <location>
        <begin position="105"/>
        <end position="126"/>
    </location>
</feature>
<protein>
    <submittedName>
        <fullName evidence="9">MFS general substrate transporter</fullName>
    </submittedName>
</protein>
<feature type="transmembrane region" description="Helical" evidence="7">
    <location>
        <begin position="310"/>
        <end position="343"/>
    </location>
</feature>
<keyword evidence="10" id="KW-1185">Reference proteome</keyword>
<dbReference type="InterPro" id="IPR036259">
    <property type="entry name" value="MFS_trans_sf"/>
</dbReference>
<dbReference type="GO" id="GO:0022857">
    <property type="term" value="F:transmembrane transporter activity"/>
    <property type="evidence" value="ECO:0007669"/>
    <property type="project" value="InterPro"/>
</dbReference>
<accession>A0A1Y2C4V1</accession>
<feature type="transmembrane region" description="Helical" evidence="7">
    <location>
        <begin position="45"/>
        <end position="65"/>
    </location>
</feature>
<dbReference type="PANTHER" id="PTHR23504:SF31">
    <property type="entry name" value="MAJOR FACILITATOR SUPERFAMILY DOMAIN-CONTAINING PROTEIN 10"/>
    <property type="match status" value="1"/>
</dbReference>
<dbReference type="AlphaFoldDB" id="A0A1Y2C4V1"/>
<comment type="subcellular location">
    <subcellularLocation>
        <location evidence="1">Membrane</location>
        <topology evidence="1">Multi-pass membrane protein</topology>
    </subcellularLocation>
</comment>
<dbReference type="STRING" id="329046.A0A1Y2C4V1"/>
<dbReference type="Pfam" id="PF07690">
    <property type="entry name" value="MFS_1"/>
    <property type="match status" value="1"/>
</dbReference>
<reference evidence="9 10" key="1">
    <citation type="submission" date="2016-07" db="EMBL/GenBank/DDBJ databases">
        <title>Pervasive Adenine N6-methylation of Active Genes in Fungi.</title>
        <authorList>
            <consortium name="DOE Joint Genome Institute"/>
            <person name="Mondo S.J."/>
            <person name="Dannebaum R.O."/>
            <person name="Kuo R.C."/>
            <person name="Labutti K."/>
            <person name="Haridas S."/>
            <person name="Kuo A."/>
            <person name="Salamov A."/>
            <person name="Ahrendt S.R."/>
            <person name="Lipzen A."/>
            <person name="Sullivan W."/>
            <person name="Andreopoulos W.B."/>
            <person name="Clum A."/>
            <person name="Lindquist E."/>
            <person name="Daum C."/>
            <person name="Ramamoorthy G.K."/>
            <person name="Gryganskyi A."/>
            <person name="Culley D."/>
            <person name="Magnuson J.K."/>
            <person name="James T.Y."/>
            <person name="O'Malley M.A."/>
            <person name="Stajich J.E."/>
            <person name="Spatafora J.W."/>
            <person name="Visel A."/>
            <person name="Grigoriev I.V."/>
        </authorList>
    </citation>
    <scope>NUCLEOTIDE SEQUENCE [LARGE SCALE GENOMIC DNA]</scope>
    <source>
        <strain evidence="9 10">JEL800</strain>
    </source>
</reference>
<name>A0A1Y2C4V1_9FUNG</name>
<proteinExistence type="predicted"/>
<dbReference type="InterPro" id="IPR020846">
    <property type="entry name" value="MFS_dom"/>
</dbReference>
<organism evidence="9 10">
    <name type="scientific">Rhizoclosmatium globosum</name>
    <dbReference type="NCBI Taxonomy" id="329046"/>
    <lineage>
        <taxon>Eukaryota</taxon>
        <taxon>Fungi</taxon>
        <taxon>Fungi incertae sedis</taxon>
        <taxon>Chytridiomycota</taxon>
        <taxon>Chytridiomycota incertae sedis</taxon>
        <taxon>Chytridiomycetes</taxon>
        <taxon>Chytridiales</taxon>
        <taxon>Chytriomycetaceae</taxon>
        <taxon>Rhizoclosmatium</taxon>
    </lineage>
</organism>
<dbReference type="Gene3D" id="1.20.1250.20">
    <property type="entry name" value="MFS general substrate transporter like domains"/>
    <property type="match status" value="1"/>
</dbReference>
<dbReference type="SUPFAM" id="SSF103473">
    <property type="entry name" value="MFS general substrate transporter"/>
    <property type="match status" value="1"/>
</dbReference>
<dbReference type="OrthoDB" id="196650at2759"/>
<keyword evidence="3 7" id="KW-0812">Transmembrane</keyword>
<feature type="domain" description="Major facilitator superfamily (MFS) profile" evidence="8">
    <location>
        <begin position="1"/>
        <end position="419"/>
    </location>
</feature>
<feature type="transmembrane region" description="Helical" evidence="7">
    <location>
        <begin position="284"/>
        <end position="304"/>
    </location>
</feature>
<feature type="transmembrane region" description="Helical" evidence="7">
    <location>
        <begin position="146"/>
        <end position="168"/>
    </location>
</feature>
<dbReference type="InterPro" id="IPR011701">
    <property type="entry name" value="MFS"/>
</dbReference>
<feature type="transmembrane region" description="Helical" evidence="7">
    <location>
        <begin position="21"/>
        <end position="39"/>
    </location>
</feature>
<evidence type="ECO:0000256" key="5">
    <source>
        <dbReference type="ARBA" id="ARBA00023136"/>
    </source>
</evidence>
<evidence type="ECO:0000313" key="10">
    <source>
        <dbReference type="Proteomes" id="UP000193642"/>
    </source>
</evidence>
<feature type="transmembrane region" description="Helical" evidence="7">
    <location>
        <begin position="216"/>
        <end position="242"/>
    </location>
</feature>
<keyword evidence="4 7" id="KW-1133">Transmembrane helix</keyword>
<dbReference type="Proteomes" id="UP000193642">
    <property type="component" value="Unassembled WGS sequence"/>
</dbReference>
<keyword evidence="5 7" id="KW-0472">Membrane</keyword>
<keyword evidence="2" id="KW-0813">Transport</keyword>
<dbReference type="PROSITE" id="PS50850">
    <property type="entry name" value="MFS"/>
    <property type="match status" value="1"/>
</dbReference>
<dbReference type="PRINTS" id="PR01035">
    <property type="entry name" value="TCRTETA"/>
</dbReference>
<dbReference type="PANTHER" id="PTHR23504">
    <property type="entry name" value="MAJOR FACILITATOR SUPERFAMILY DOMAIN-CONTAINING PROTEIN 10"/>
    <property type="match status" value="1"/>
</dbReference>
<evidence type="ECO:0000256" key="4">
    <source>
        <dbReference type="ARBA" id="ARBA00022989"/>
    </source>
</evidence>
<dbReference type="InterPro" id="IPR001958">
    <property type="entry name" value="Tet-R_TetA/multi-R_MdtG-like"/>
</dbReference>
<evidence type="ECO:0000256" key="2">
    <source>
        <dbReference type="ARBA" id="ARBA00022448"/>
    </source>
</evidence>
<dbReference type="GO" id="GO:0016020">
    <property type="term" value="C:membrane"/>
    <property type="evidence" value="ECO:0007669"/>
    <property type="project" value="UniProtKB-SubCell"/>
</dbReference>
<dbReference type="EMBL" id="MCGO01000030">
    <property type="protein sequence ID" value="ORY42058.1"/>
    <property type="molecule type" value="Genomic_DNA"/>
</dbReference>
<evidence type="ECO:0000256" key="1">
    <source>
        <dbReference type="ARBA" id="ARBA00004141"/>
    </source>
</evidence>
<feature type="region of interest" description="Disordered" evidence="6">
    <location>
        <begin position="179"/>
        <end position="207"/>
    </location>
</feature>
<sequence length="422" mass="45286">MLVLVRRFRDAIGGTGSRLDIVLFGGFIGSLFSFLQFVSDKYGRKNILLLSMIGNAASMCLWIFSKSFFIFVLSRVVGGLTEGNVQMSIAMISDITTPETRSKGLALVGIAFSLGFTVGPPIGAYFASIDLLERFPFLKPYGVNSYSSPAIFALALIVIETAYMAAFLPETLGFKKATTSTPEATTTTTPKPPKTTSDATATATPSQTEKQAEKTLSLLSLFHFLFLFFFSGMEFTLTFLTYDRFHFTNAQQGKYLAVLGIVSALVQGGYVRRFAHKVVTEKSIVIQGMASCSVGLFIIGNMAVGSGGESWLYFGAVFLAFTSGTVVTTLTSLASLTISGTVINEHDESPKGISSSQGMILGKFRSAGQLGRSMGPLAACSWYWIYGSSISYSIGSFAIGALAILMYVVVPNGVVKGKKKVE</sequence>
<feature type="transmembrane region" description="Helical" evidence="7">
    <location>
        <begin position="390"/>
        <end position="410"/>
    </location>
</feature>
<evidence type="ECO:0000313" key="9">
    <source>
        <dbReference type="EMBL" id="ORY42058.1"/>
    </source>
</evidence>